<dbReference type="InterPro" id="IPR050294">
    <property type="entry name" value="RnfB_subfamily"/>
</dbReference>
<evidence type="ECO:0000256" key="9">
    <source>
        <dbReference type="ARBA" id="ARBA00022982"/>
    </source>
</evidence>
<dbReference type="InterPro" id="IPR054830">
    <property type="entry name" value="FdxA_Actino"/>
</dbReference>
<evidence type="ECO:0000313" key="14">
    <source>
        <dbReference type="EMBL" id="CAB4587357.1"/>
    </source>
</evidence>
<dbReference type="PANTHER" id="PTHR42859:SF2">
    <property type="entry name" value="FERREDOXIN"/>
    <property type="match status" value="1"/>
</dbReference>
<evidence type="ECO:0000256" key="2">
    <source>
        <dbReference type="ARBA" id="ARBA00001966"/>
    </source>
</evidence>
<evidence type="ECO:0000256" key="7">
    <source>
        <dbReference type="ARBA" id="ARBA00022723"/>
    </source>
</evidence>
<organism evidence="15">
    <name type="scientific">freshwater metagenome</name>
    <dbReference type="NCBI Taxonomy" id="449393"/>
    <lineage>
        <taxon>unclassified sequences</taxon>
        <taxon>metagenomes</taxon>
        <taxon>ecological metagenomes</taxon>
    </lineage>
</organism>
<dbReference type="GO" id="GO:0009055">
    <property type="term" value="F:electron transfer activity"/>
    <property type="evidence" value="ECO:0007669"/>
    <property type="project" value="InterPro"/>
</dbReference>
<evidence type="ECO:0000313" key="15">
    <source>
        <dbReference type="EMBL" id="CAB4653628.1"/>
    </source>
</evidence>
<evidence type="ECO:0000256" key="4">
    <source>
        <dbReference type="ARBA" id="ARBA00013529"/>
    </source>
</evidence>
<dbReference type="PROSITE" id="PS51379">
    <property type="entry name" value="4FE4S_FER_2"/>
    <property type="match status" value="1"/>
</dbReference>
<dbReference type="InterPro" id="IPR017896">
    <property type="entry name" value="4Fe4S_Fe-S-bd"/>
</dbReference>
<comment type="function">
    <text evidence="3">Ferredoxins are iron-sulfur proteins that transfer electrons in a wide variety of metabolic reactions.</text>
</comment>
<dbReference type="NCBIfam" id="NF045480">
    <property type="entry name" value="FdxA_Actino"/>
    <property type="match status" value="1"/>
</dbReference>
<comment type="cofactor">
    <cofactor evidence="1">
        <name>[3Fe-4S] cluster</name>
        <dbReference type="ChEBI" id="CHEBI:21137"/>
    </cofactor>
</comment>
<protein>
    <recommendedName>
        <fullName evidence="4">Ferredoxin</fullName>
    </recommendedName>
</protein>
<evidence type="ECO:0000256" key="1">
    <source>
        <dbReference type="ARBA" id="ARBA00001927"/>
    </source>
</evidence>
<evidence type="ECO:0000256" key="10">
    <source>
        <dbReference type="ARBA" id="ARBA00023004"/>
    </source>
</evidence>
<name>A0A6J6KXM0_9ZZZZ</name>
<proteinExistence type="predicted"/>
<keyword evidence="8" id="KW-0677">Repeat</keyword>
<feature type="domain" description="4Fe-4S ferredoxin-type" evidence="13">
    <location>
        <begin position="31"/>
        <end position="60"/>
    </location>
</feature>
<dbReference type="GO" id="GO:0051539">
    <property type="term" value="F:4 iron, 4 sulfur cluster binding"/>
    <property type="evidence" value="ECO:0007669"/>
    <property type="project" value="UniProtKB-KW"/>
</dbReference>
<dbReference type="Gene3D" id="3.30.70.20">
    <property type="match status" value="1"/>
</dbReference>
<dbReference type="EMBL" id="CAEZUG010000012">
    <property type="protein sequence ID" value="CAB4587357.1"/>
    <property type="molecule type" value="Genomic_DNA"/>
</dbReference>
<evidence type="ECO:0000256" key="3">
    <source>
        <dbReference type="ARBA" id="ARBA00003532"/>
    </source>
</evidence>
<dbReference type="PROSITE" id="PS00198">
    <property type="entry name" value="4FE4S_FER_1"/>
    <property type="match status" value="1"/>
</dbReference>
<dbReference type="EMBL" id="CAEZZB010000013">
    <property type="protein sequence ID" value="CAB4740307.1"/>
    <property type="molecule type" value="Genomic_DNA"/>
</dbReference>
<reference evidence="15" key="1">
    <citation type="submission" date="2020-05" db="EMBL/GenBank/DDBJ databases">
        <authorList>
            <person name="Chiriac C."/>
            <person name="Salcher M."/>
            <person name="Ghai R."/>
            <person name="Kavagutti S V."/>
        </authorList>
    </citation>
    <scope>NUCLEOTIDE SEQUENCE</scope>
</reference>
<dbReference type="InterPro" id="IPR017900">
    <property type="entry name" value="4Fe4S_Fe_S_CS"/>
</dbReference>
<accession>A0A6J6KXM0</accession>
<evidence type="ECO:0000256" key="12">
    <source>
        <dbReference type="SAM" id="MobiDB-lite"/>
    </source>
</evidence>
<dbReference type="SUPFAM" id="SSF54862">
    <property type="entry name" value="4Fe-4S ferredoxins"/>
    <property type="match status" value="1"/>
</dbReference>
<dbReference type="EMBL" id="CAEZWQ010000003">
    <property type="protein sequence ID" value="CAB4653628.1"/>
    <property type="molecule type" value="Genomic_DNA"/>
</dbReference>
<dbReference type="Pfam" id="PF00037">
    <property type="entry name" value="Fer4"/>
    <property type="match status" value="1"/>
</dbReference>
<keyword evidence="11" id="KW-0411">Iron-sulfur</keyword>
<keyword evidence="7" id="KW-0479">Metal-binding</keyword>
<sequence length="106" mass="11634">MTYIIAEPCVDVKDKSCIEECPVDCIYEGSRMLYIQPDECVDCGACEPVCPVEAIYYEDDVPPQWKDSLKINTEFFVEIGSPGGAAKMGPTNTDHAQIAALPPKSE</sequence>
<dbReference type="AlphaFoldDB" id="A0A6J6KXM0"/>
<comment type="cofactor">
    <cofactor evidence="2">
        <name>[4Fe-4S] cluster</name>
        <dbReference type="ChEBI" id="CHEBI:49883"/>
    </cofactor>
</comment>
<keyword evidence="6" id="KW-0004">4Fe-4S</keyword>
<evidence type="ECO:0000256" key="8">
    <source>
        <dbReference type="ARBA" id="ARBA00022737"/>
    </source>
</evidence>
<keyword evidence="9" id="KW-0249">Electron transport</keyword>
<dbReference type="PRINTS" id="PR00354">
    <property type="entry name" value="7FE8SFRDOXIN"/>
</dbReference>
<dbReference type="GO" id="GO:0046872">
    <property type="term" value="F:metal ion binding"/>
    <property type="evidence" value="ECO:0007669"/>
    <property type="project" value="UniProtKB-KW"/>
</dbReference>
<dbReference type="PANTHER" id="PTHR42859">
    <property type="entry name" value="OXIDOREDUCTASE"/>
    <property type="match status" value="1"/>
</dbReference>
<gene>
    <name evidence="14" type="ORF">UFOPK1795_00351</name>
    <name evidence="15" type="ORF">UFOPK2275_00089</name>
    <name evidence="16" type="ORF">UFOPK2816_00240</name>
</gene>
<evidence type="ECO:0000259" key="13">
    <source>
        <dbReference type="PROSITE" id="PS51379"/>
    </source>
</evidence>
<keyword evidence="5" id="KW-0813">Transport</keyword>
<evidence type="ECO:0000256" key="11">
    <source>
        <dbReference type="ARBA" id="ARBA00023014"/>
    </source>
</evidence>
<evidence type="ECO:0000256" key="5">
    <source>
        <dbReference type="ARBA" id="ARBA00022448"/>
    </source>
</evidence>
<keyword evidence="10" id="KW-0408">Iron</keyword>
<feature type="region of interest" description="Disordered" evidence="12">
    <location>
        <begin position="86"/>
        <end position="106"/>
    </location>
</feature>
<dbReference type="InterPro" id="IPR000813">
    <property type="entry name" value="7Fe_ferredoxin"/>
</dbReference>
<evidence type="ECO:0000313" key="16">
    <source>
        <dbReference type="EMBL" id="CAB4740307.1"/>
    </source>
</evidence>
<evidence type="ECO:0000256" key="6">
    <source>
        <dbReference type="ARBA" id="ARBA00022485"/>
    </source>
</evidence>